<evidence type="ECO:0000256" key="4">
    <source>
        <dbReference type="ARBA" id="ARBA00023136"/>
    </source>
</evidence>
<evidence type="ECO:0000256" key="2">
    <source>
        <dbReference type="ARBA" id="ARBA00022692"/>
    </source>
</evidence>
<gene>
    <name evidence="7" type="ORF">EDM22_05185</name>
</gene>
<comment type="caution">
    <text evidence="7">The sequence shown here is derived from an EMBL/GenBank/DDBJ whole genome shotgun (WGS) entry which is preliminary data.</text>
</comment>
<dbReference type="PANTHER" id="PTHR42718">
    <property type="entry name" value="MAJOR FACILITATOR SUPERFAMILY MULTIDRUG TRANSPORTER MFSC"/>
    <property type="match status" value="1"/>
</dbReference>
<evidence type="ECO:0000259" key="6">
    <source>
        <dbReference type="PROSITE" id="PS50850"/>
    </source>
</evidence>
<dbReference type="InterPro" id="IPR036259">
    <property type="entry name" value="MFS_trans_sf"/>
</dbReference>
<comment type="subcellular location">
    <subcellularLocation>
        <location evidence="1">Cell membrane</location>
        <topology evidence="1">Multi-pass membrane protein</topology>
    </subcellularLocation>
</comment>
<feature type="transmembrane region" description="Helical" evidence="5">
    <location>
        <begin position="101"/>
        <end position="122"/>
    </location>
</feature>
<feature type="transmembrane region" description="Helical" evidence="5">
    <location>
        <begin position="199"/>
        <end position="216"/>
    </location>
</feature>
<organism evidence="7 8">
    <name type="scientific">Agromyces tardus</name>
    <dbReference type="NCBI Taxonomy" id="2583849"/>
    <lineage>
        <taxon>Bacteria</taxon>
        <taxon>Bacillati</taxon>
        <taxon>Actinomycetota</taxon>
        <taxon>Actinomycetes</taxon>
        <taxon>Micrococcales</taxon>
        <taxon>Microbacteriaceae</taxon>
        <taxon>Agromyces</taxon>
    </lineage>
</organism>
<dbReference type="Gene3D" id="1.20.1720.10">
    <property type="entry name" value="Multidrug resistance protein D"/>
    <property type="match status" value="1"/>
</dbReference>
<dbReference type="Gene3D" id="1.20.1250.20">
    <property type="entry name" value="MFS general substrate transporter like domains"/>
    <property type="match status" value="1"/>
</dbReference>
<protein>
    <submittedName>
        <fullName evidence="7">MFS transporter</fullName>
    </submittedName>
</protein>
<dbReference type="InterPro" id="IPR020846">
    <property type="entry name" value="MFS_dom"/>
</dbReference>
<sequence>MTSAPRRNLAIGILLFASFMDLLDVTIVQVALPSIGADLAASDAQLEWIVSGYMLAFAMGLITGGRLGDLSGRRRIFLVGIAGFTLASAAAAAAWTGDVLVVTRLAQGLFAALMVPQLLASVQALYSPRERAPMYGLIGAVAGLAAVLGPVLGGWLVDADLWGLGWRSVFLINIPVGIVIFALAARFVPETRSPRPMRLDLVGVALLSAVVLAFMVPLVEGQSLGWPAWLWIPVAAGVVLLTAFIAHSRRRMRRDGSALLPMPLFADRGFSAGIVTQAAFQGSLNAFTLPFIIYLQVGLGFDALTAGLNLLAFSLGAMLGTGAVIPLVARVGKYLVTAGCVLLAAGVLWVFAVLADTGAAFTGWAAVWPMLLSGVGLALLVIPLVDVALATVPVADAGAASGAYSTFQQLGAAAGVAVSTTVFFTIVGDDWSREHVLEALNASVLVSVAGFAIAALASLLLPSRAQVQAHLEEARRLAEADAEADAAAEAAGRPAVIAGAPAAPEA</sequence>
<evidence type="ECO:0000313" key="7">
    <source>
        <dbReference type="EMBL" id="RNB51087.1"/>
    </source>
</evidence>
<feature type="transmembrane region" description="Helical" evidence="5">
    <location>
        <begin position="76"/>
        <end position="95"/>
    </location>
</feature>
<feature type="transmembrane region" description="Helical" evidence="5">
    <location>
        <begin position="269"/>
        <end position="294"/>
    </location>
</feature>
<feature type="transmembrane region" description="Helical" evidence="5">
    <location>
        <begin position="439"/>
        <end position="461"/>
    </location>
</feature>
<dbReference type="CDD" id="cd17321">
    <property type="entry name" value="MFS_MMR_MDR_like"/>
    <property type="match status" value="1"/>
</dbReference>
<evidence type="ECO:0000256" key="5">
    <source>
        <dbReference type="SAM" id="Phobius"/>
    </source>
</evidence>
<name>A0A3M8AKE0_9MICO</name>
<feature type="transmembrane region" description="Helical" evidence="5">
    <location>
        <begin position="410"/>
        <end position="427"/>
    </location>
</feature>
<dbReference type="GO" id="GO:0005886">
    <property type="term" value="C:plasma membrane"/>
    <property type="evidence" value="ECO:0007669"/>
    <property type="project" value="UniProtKB-SubCell"/>
</dbReference>
<dbReference type="Pfam" id="PF07690">
    <property type="entry name" value="MFS_1"/>
    <property type="match status" value="1"/>
</dbReference>
<feature type="transmembrane region" description="Helical" evidence="5">
    <location>
        <begin position="9"/>
        <end position="32"/>
    </location>
</feature>
<feature type="domain" description="Major facilitator superfamily (MFS) profile" evidence="6">
    <location>
        <begin position="10"/>
        <end position="466"/>
    </location>
</feature>
<proteinExistence type="predicted"/>
<feature type="transmembrane region" description="Helical" evidence="5">
    <location>
        <begin position="335"/>
        <end position="355"/>
    </location>
</feature>
<reference evidence="7 8" key="1">
    <citation type="submission" date="2018-10" db="EMBL/GenBank/DDBJ databases">
        <title>Isolation, diversity and antibacterial activity of antinobacteria from the wheat rhizosphere soil.</title>
        <authorList>
            <person name="Sun T."/>
        </authorList>
    </citation>
    <scope>NUCLEOTIDE SEQUENCE [LARGE SCALE GENOMIC DNA]</scope>
    <source>
        <strain evidence="7 8">SJ-23</strain>
    </source>
</reference>
<evidence type="ECO:0000313" key="8">
    <source>
        <dbReference type="Proteomes" id="UP000275048"/>
    </source>
</evidence>
<feature type="transmembrane region" description="Helical" evidence="5">
    <location>
        <begin position="306"/>
        <end position="328"/>
    </location>
</feature>
<dbReference type="EMBL" id="RHHB01000005">
    <property type="protein sequence ID" value="RNB51087.1"/>
    <property type="molecule type" value="Genomic_DNA"/>
</dbReference>
<keyword evidence="4 5" id="KW-0472">Membrane</keyword>
<dbReference type="PRINTS" id="PR01036">
    <property type="entry name" value="TCRTETB"/>
</dbReference>
<feature type="transmembrane region" description="Helical" evidence="5">
    <location>
        <begin position="134"/>
        <end position="157"/>
    </location>
</feature>
<feature type="transmembrane region" description="Helical" evidence="5">
    <location>
        <begin position="367"/>
        <end position="389"/>
    </location>
</feature>
<evidence type="ECO:0000256" key="3">
    <source>
        <dbReference type="ARBA" id="ARBA00022989"/>
    </source>
</evidence>
<dbReference type="RefSeq" id="WP_122936000.1">
    <property type="nucleotide sequence ID" value="NZ_JBHSNT010000008.1"/>
</dbReference>
<dbReference type="SUPFAM" id="SSF103473">
    <property type="entry name" value="MFS general substrate transporter"/>
    <property type="match status" value="1"/>
</dbReference>
<dbReference type="PROSITE" id="PS50850">
    <property type="entry name" value="MFS"/>
    <property type="match status" value="1"/>
</dbReference>
<keyword evidence="8" id="KW-1185">Reference proteome</keyword>
<dbReference type="AlphaFoldDB" id="A0A3M8AKE0"/>
<dbReference type="Proteomes" id="UP000275048">
    <property type="component" value="Unassembled WGS sequence"/>
</dbReference>
<feature type="transmembrane region" description="Helical" evidence="5">
    <location>
        <begin position="169"/>
        <end position="187"/>
    </location>
</feature>
<feature type="transmembrane region" description="Helical" evidence="5">
    <location>
        <begin position="228"/>
        <end position="248"/>
    </location>
</feature>
<accession>A0A3M8AKE0</accession>
<dbReference type="InterPro" id="IPR011701">
    <property type="entry name" value="MFS"/>
</dbReference>
<dbReference type="OrthoDB" id="9781469at2"/>
<dbReference type="GO" id="GO:0022857">
    <property type="term" value="F:transmembrane transporter activity"/>
    <property type="evidence" value="ECO:0007669"/>
    <property type="project" value="InterPro"/>
</dbReference>
<dbReference type="PANTHER" id="PTHR42718:SF39">
    <property type="entry name" value="ACTINORHODIN TRANSPORTER-RELATED"/>
    <property type="match status" value="1"/>
</dbReference>
<feature type="transmembrane region" description="Helical" evidence="5">
    <location>
        <begin position="44"/>
        <end position="64"/>
    </location>
</feature>
<keyword evidence="3 5" id="KW-1133">Transmembrane helix</keyword>
<evidence type="ECO:0000256" key="1">
    <source>
        <dbReference type="ARBA" id="ARBA00004651"/>
    </source>
</evidence>
<keyword evidence="2 5" id="KW-0812">Transmembrane</keyword>